<feature type="short sequence motif" description="'KMSKS' region" evidence="7">
    <location>
        <begin position="246"/>
        <end position="250"/>
    </location>
</feature>
<feature type="short sequence motif" description="'HIGH' region" evidence="7">
    <location>
        <begin position="54"/>
        <end position="63"/>
    </location>
</feature>
<accession>A0ABQ4QGV6</accession>
<dbReference type="NCBIfam" id="TIGR00234">
    <property type="entry name" value="tyrS"/>
    <property type="match status" value="1"/>
</dbReference>
<dbReference type="SUPFAM" id="SSF55174">
    <property type="entry name" value="Alpha-L RNA-binding motif"/>
    <property type="match status" value="1"/>
</dbReference>
<comment type="catalytic activity">
    <reaction evidence="6 7">
        <text>tRNA(Tyr) + L-tyrosine + ATP = L-tyrosyl-tRNA(Tyr) + AMP + diphosphate + H(+)</text>
        <dbReference type="Rhea" id="RHEA:10220"/>
        <dbReference type="Rhea" id="RHEA-COMP:9706"/>
        <dbReference type="Rhea" id="RHEA-COMP:9707"/>
        <dbReference type="ChEBI" id="CHEBI:15378"/>
        <dbReference type="ChEBI" id="CHEBI:30616"/>
        <dbReference type="ChEBI" id="CHEBI:33019"/>
        <dbReference type="ChEBI" id="CHEBI:58315"/>
        <dbReference type="ChEBI" id="CHEBI:78442"/>
        <dbReference type="ChEBI" id="CHEBI:78536"/>
        <dbReference type="ChEBI" id="CHEBI:456215"/>
        <dbReference type="EC" id="6.1.1.1"/>
    </reaction>
</comment>
<dbReference type="Gene3D" id="3.10.290.10">
    <property type="entry name" value="RNA-binding S4 domain"/>
    <property type="match status" value="1"/>
</dbReference>
<keyword evidence="10" id="KW-1185">Reference proteome</keyword>
<evidence type="ECO:0000313" key="9">
    <source>
        <dbReference type="EMBL" id="GJD44274.1"/>
    </source>
</evidence>
<evidence type="ECO:0000256" key="3">
    <source>
        <dbReference type="ARBA" id="ARBA00022840"/>
    </source>
</evidence>
<evidence type="ECO:0000256" key="6">
    <source>
        <dbReference type="ARBA" id="ARBA00048248"/>
    </source>
</evidence>
<dbReference type="InterPro" id="IPR024107">
    <property type="entry name" value="Tyr-tRNA-ligase_bac_1"/>
</dbReference>
<comment type="subunit">
    <text evidence="7">Homodimer.</text>
</comment>
<feature type="binding site" evidence="7">
    <location>
        <position position="49"/>
    </location>
    <ligand>
        <name>L-tyrosine</name>
        <dbReference type="ChEBI" id="CHEBI:58315"/>
    </ligand>
</feature>
<dbReference type="PROSITE" id="PS50889">
    <property type="entry name" value="S4"/>
    <property type="match status" value="1"/>
</dbReference>
<keyword evidence="3 7" id="KW-0067">ATP-binding</keyword>
<evidence type="ECO:0000256" key="8">
    <source>
        <dbReference type="PROSITE-ProRule" id="PRU00182"/>
    </source>
</evidence>
<dbReference type="HAMAP" id="MF_02006">
    <property type="entry name" value="Tyr_tRNA_synth_type1"/>
    <property type="match status" value="1"/>
</dbReference>
<dbReference type="InterPro" id="IPR024088">
    <property type="entry name" value="Tyr-tRNA-ligase_bac-type"/>
</dbReference>
<keyword evidence="5 7" id="KW-0030">Aminoacyl-tRNA synthetase</keyword>
<keyword evidence="1 7" id="KW-0436">Ligase</keyword>
<evidence type="ECO:0000256" key="7">
    <source>
        <dbReference type="HAMAP-Rule" id="MF_02006"/>
    </source>
</evidence>
<dbReference type="Pfam" id="PF00579">
    <property type="entry name" value="tRNA-synt_1b"/>
    <property type="match status" value="1"/>
</dbReference>
<gene>
    <name evidence="9" type="primary">tyrS1</name>
    <name evidence="7" type="synonym">tyrS</name>
    <name evidence="9" type="ORF">AFCDBAGC_2140</name>
</gene>
<evidence type="ECO:0000256" key="2">
    <source>
        <dbReference type="ARBA" id="ARBA00022741"/>
    </source>
</evidence>
<evidence type="ECO:0000313" key="10">
    <source>
        <dbReference type="Proteomes" id="UP001055117"/>
    </source>
</evidence>
<dbReference type="RefSeq" id="WP_147828454.1">
    <property type="nucleotide sequence ID" value="NZ_BPQG01000030.1"/>
</dbReference>
<feature type="binding site" evidence="7">
    <location>
        <position position="186"/>
    </location>
    <ligand>
        <name>L-tyrosine</name>
        <dbReference type="ChEBI" id="CHEBI:58315"/>
    </ligand>
</feature>
<dbReference type="CDD" id="cd00805">
    <property type="entry name" value="TyrRS_core"/>
    <property type="match status" value="1"/>
</dbReference>
<keyword evidence="8" id="KW-0694">RNA-binding</keyword>
<keyword evidence="7" id="KW-0963">Cytoplasm</keyword>
<keyword evidence="2 7" id="KW-0547">Nucleotide-binding</keyword>
<dbReference type="Gene3D" id="3.40.50.620">
    <property type="entry name" value="HUPs"/>
    <property type="match status" value="1"/>
</dbReference>
<comment type="function">
    <text evidence="7">Catalyzes the attachment of tyrosine to tRNA(Tyr) in a two-step reaction: tyrosine is first activated by ATP to form Tyr-AMP and then transferred to the acceptor end of tRNA(Tyr).</text>
</comment>
<feature type="binding site" evidence="7">
    <location>
        <position position="249"/>
    </location>
    <ligand>
        <name>ATP</name>
        <dbReference type="ChEBI" id="CHEBI:30616"/>
    </ligand>
</feature>
<sequence length="429" mass="46906">MTAAEPLAPKPFAPKSEFLKVLAERGYVHQCSDFAGVDAAAAEGRLTCYVGYDCTAASLHIGHLLSIMMLHWLQKTGGRPIALMGGGTTRVGDPSGRDESRKILSLEQIEANKAGIQKTFARFLAFDGSSTGAIMVDNADWLTKLNYIEMLRDVGRHFSVNRMMSMDSVRMRLERDQELSFLEFNYMILQSYDFVELNRRHGCTMQMGGSDQWGNIVNGIDLGRRMGVPGLTGLTCPLLTTASGAKMGKTAAGAVWLDAEMLIPYDYWQFWRNTEDADVERFLKLFTFLPLPEIAELAAKGGAGINEAKVRLATEATALMHGREAADAAAETARKTFVEGTLAEDLPSVTVSRDLVDAGLGVLSAFGPEYAKLVPSTSEARRQIKSGGLRIDDVVLTDERAVLRTADFAKNGVLKLSFGKKRHVLLRVA</sequence>
<dbReference type="InterPro" id="IPR002307">
    <property type="entry name" value="Tyr-tRNA-ligase"/>
</dbReference>
<dbReference type="Proteomes" id="UP001055117">
    <property type="component" value="Unassembled WGS sequence"/>
</dbReference>
<evidence type="ECO:0000256" key="5">
    <source>
        <dbReference type="ARBA" id="ARBA00023146"/>
    </source>
</evidence>
<comment type="similarity">
    <text evidence="7">Belongs to the class-I aminoacyl-tRNA synthetase family. TyrS type 1 subfamily.</text>
</comment>
<keyword evidence="4 7" id="KW-0648">Protein biosynthesis</keyword>
<dbReference type="InterPro" id="IPR014729">
    <property type="entry name" value="Rossmann-like_a/b/a_fold"/>
</dbReference>
<dbReference type="SUPFAM" id="SSF52374">
    <property type="entry name" value="Nucleotidylyl transferase"/>
    <property type="match status" value="1"/>
</dbReference>
<dbReference type="PRINTS" id="PR01040">
    <property type="entry name" value="TRNASYNTHTYR"/>
</dbReference>
<feature type="binding site" evidence="7">
    <location>
        <position position="190"/>
    </location>
    <ligand>
        <name>L-tyrosine</name>
        <dbReference type="ChEBI" id="CHEBI:58315"/>
    </ligand>
</feature>
<proteinExistence type="inferred from homology"/>
<dbReference type="EMBL" id="BPQG01000030">
    <property type="protein sequence ID" value="GJD44274.1"/>
    <property type="molecule type" value="Genomic_DNA"/>
</dbReference>
<name>A0ABQ4QGV6_9HYPH</name>
<evidence type="ECO:0000256" key="1">
    <source>
        <dbReference type="ARBA" id="ARBA00022598"/>
    </source>
</evidence>
<comment type="subcellular location">
    <subcellularLocation>
        <location evidence="7">Cytoplasm</location>
    </subcellularLocation>
</comment>
<dbReference type="PANTHER" id="PTHR11766">
    <property type="entry name" value="TYROSYL-TRNA SYNTHETASE"/>
    <property type="match status" value="1"/>
</dbReference>
<dbReference type="PANTHER" id="PTHR11766:SF0">
    <property type="entry name" value="TYROSINE--TRNA LIGASE, MITOCHONDRIAL"/>
    <property type="match status" value="1"/>
</dbReference>
<dbReference type="InterPro" id="IPR036986">
    <property type="entry name" value="S4_RNA-bd_sf"/>
</dbReference>
<dbReference type="EC" id="6.1.1.1" evidence="7"/>
<evidence type="ECO:0000256" key="4">
    <source>
        <dbReference type="ARBA" id="ARBA00022917"/>
    </source>
</evidence>
<dbReference type="InterPro" id="IPR002305">
    <property type="entry name" value="aa-tRNA-synth_Ic"/>
</dbReference>
<dbReference type="GO" id="GO:0016874">
    <property type="term" value="F:ligase activity"/>
    <property type="evidence" value="ECO:0007669"/>
    <property type="project" value="UniProtKB-KW"/>
</dbReference>
<protein>
    <recommendedName>
        <fullName evidence="7">Tyrosine--tRNA ligase</fullName>
        <ecNumber evidence="7">6.1.1.1</ecNumber>
    </recommendedName>
    <alternativeName>
        <fullName evidence="7">Tyrosyl-tRNA synthetase</fullName>
        <shortName evidence="7">TyrRS</shortName>
    </alternativeName>
</protein>
<organism evidence="9 10">
    <name type="scientific">Methylobacterium cerastii</name>
    <dbReference type="NCBI Taxonomy" id="932741"/>
    <lineage>
        <taxon>Bacteria</taxon>
        <taxon>Pseudomonadati</taxon>
        <taxon>Pseudomonadota</taxon>
        <taxon>Alphaproteobacteria</taxon>
        <taxon>Hyphomicrobiales</taxon>
        <taxon>Methylobacteriaceae</taxon>
        <taxon>Methylobacterium</taxon>
    </lineage>
</organism>
<dbReference type="Gene3D" id="1.10.240.10">
    <property type="entry name" value="Tyrosyl-Transfer RNA Synthetase"/>
    <property type="match status" value="1"/>
</dbReference>
<reference evidence="9 10" key="1">
    <citation type="journal article" date="2021" name="Front. Microbiol.">
        <title>Comprehensive Comparative Genomics and Phenotyping of Methylobacterium Species.</title>
        <authorList>
            <person name="Alessa O."/>
            <person name="Ogura Y."/>
            <person name="Fujitani Y."/>
            <person name="Takami H."/>
            <person name="Hayashi T."/>
            <person name="Sahin N."/>
            <person name="Tani A."/>
        </authorList>
    </citation>
    <scope>NUCLEOTIDE SEQUENCE [LARGE SCALE GENOMIC DNA]</scope>
    <source>
        <strain evidence="9 10">DSM 23679</strain>
    </source>
</reference>
<comment type="caution">
    <text evidence="9">The sequence shown here is derived from an EMBL/GenBank/DDBJ whole genome shotgun (WGS) entry which is preliminary data.</text>
</comment>